<evidence type="ECO:0000256" key="4">
    <source>
        <dbReference type="ARBA" id="ARBA00022461"/>
    </source>
</evidence>
<evidence type="ECO:0000256" key="8">
    <source>
        <dbReference type="ARBA" id="ARBA00023065"/>
    </source>
</evidence>
<sequence length="159" mass="18641">MPECKPLCTESYYDAMVTYDLLNPAYVKNETAQFGYNLTQSEVTMVEVYYSMLSEKTISFSAYATIDFISSAGGILGLIFEGSCMTIVQFVTFHVWFSRQFMMSMKKRMREAEGSYEEDGNYEEDDNYEEDGNYEEDDNYEFDFQSRKSRMTIRDCFFV</sequence>
<proteinExistence type="inferred from homology"/>
<feature type="transmembrane region" description="Helical" evidence="14">
    <location>
        <begin position="75"/>
        <end position="97"/>
    </location>
</feature>
<name>A0A7R9AGX1_9CRUS</name>
<evidence type="ECO:0000313" key="16">
    <source>
        <dbReference type="Proteomes" id="UP000677054"/>
    </source>
</evidence>
<keyword evidence="11 12" id="KW-0407">Ion channel</keyword>
<keyword evidence="4 12" id="KW-0894">Sodium channel</keyword>
<comment type="similarity">
    <text evidence="2 12">Belongs to the amiloride-sensitive sodium channel (TC 1.A.6) family.</text>
</comment>
<evidence type="ECO:0000256" key="9">
    <source>
        <dbReference type="ARBA" id="ARBA00023136"/>
    </source>
</evidence>
<dbReference type="GO" id="GO:0005272">
    <property type="term" value="F:sodium channel activity"/>
    <property type="evidence" value="ECO:0007669"/>
    <property type="project" value="UniProtKB-KW"/>
</dbReference>
<evidence type="ECO:0000256" key="10">
    <source>
        <dbReference type="ARBA" id="ARBA00023201"/>
    </source>
</evidence>
<evidence type="ECO:0000256" key="1">
    <source>
        <dbReference type="ARBA" id="ARBA00004141"/>
    </source>
</evidence>
<keyword evidence="9 14" id="KW-0472">Membrane</keyword>
<dbReference type="EMBL" id="LR906777">
    <property type="protein sequence ID" value="CAD7253967.1"/>
    <property type="molecule type" value="Genomic_DNA"/>
</dbReference>
<keyword evidence="10 12" id="KW-0739">Sodium transport</keyword>
<reference evidence="15" key="1">
    <citation type="submission" date="2020-11" db="EMBL/GenBank/DDBJ databases">
        <authorList>
            <person name="Tran Van P."/>
        </authorList>
    </citation>
    <scope>NUCLEOTIDE SEQUENCE</scope>
</reference>
<evidence type="ECO:0000256" key="12">
    <source>
        <dbReference type="RuleBase" id="RU000679"/>
    </source>
</evidence>
<dbReference type="EMBL" id="CAJPEV010007260">
    <property type="protein sequence ID" value="CAG0904669.1"/>
    <property type="molecule type" value="Genomic_DNA"/>
</dbReference>
<keyword evidence="6 14" id="KW-1133">Transmembrane helix</keyword>
<evidence type="ECO:0000256" key="7">
    <source>
        <dbReference type="ARBA" id="ARBA00023053"/>
    </source>
</evidence>
<dbReference type="AlphaFoldDB" id="A0A7R9AGX1"/>
<keyword evidence="8 12" id="KW-0406">Ion transport</keyword>
<organism evidence="15">
    <name type="scientific">Darwinula stevensoni</name>
    <dbReference type="NCBI Taxonomy" id="69355"/>
    <lineage>
        <taxon>Eukaryota</taxon>
        <taxon>Metazoa</taxon>
        <taxon>Ecdysozoa</taxon>
        <taxon>Arthropoda</taxon>
        <taxon>Crustacea</taxon>
        <taxon>Oligostraca</taxon>
        <taxon>Ostracoda</taxon>
        <taxon>Podocopa</taxon>
        <taxon>Podocopida</taxon>
        <taxon>Darwinulocopina</taxon>
        <taxon>Darwinuloidea</taxon>
        <taxon>Darwinulidae</taxon>
        <taxon>Darwinula</taxon>
    </lineage>
</organism>
<evidence type="ECO:0000256" key="14">
    <source>
        <dbReference type="SAM" id="Phobius"/>
    </source>
</evidence>
<comment type="subcellular location">
    <subcellularLocation>
        <location evidence="1">Membrane</location>
        <topology evidence="1">Multi-pass membrane protein</topology>
    </subcellularLocation>
</comment>
<evidence type="ECO:0000256" key="6">
    <source>
        <dbReference type="ARBA" id="ARBA00022989"/>
    </source>
</evidence>
<evidence type="ECO:0000256" key="2">
    <source>
        <dbReference type="ARBA" id="ARBA00007193"/>
    </source>
</evidence>
<evidence type="ECO:0000256" key="13">
    <source>
        <dbReference type="SAM" id="MobiDB-lite"/>
    </source>
</evidence>
<evidence type="ECO:0000256" key="3">
    <source>
        <dbReference type="ARBA" id="ARBA00022448"/>
    </source>
</evidence>
<keyword evidence="3 12" id="KW-0813">Transport</keyword>
<accession>A0A7R9AGX1</accession>
<dbReference type="Proteomes" id="UP000677054">
    <property type="component" value="Unassembled WGS sequence"/>
</dbReference>
<keyword evidence="16" id="KW-1185">Reference proteome</keyword>
<keyword evidence="7" id="KW-0915">Sodium</keyword>
<evidence type="ECO:0000256" key="11">
    <source>
        <dbReference type="ARBA" id="ARBA00023303"/>
    </source>
</evidence>
<dbReference type="Pfam" id="PF00858">
    <property type="entry name" value="ASC"/>
    <property type="match status" value="1"/>
</dbReference>
<dbReference type="InterPro" id="IPR001873">
    <property type="entry name" value="ENaC"/>
</dbReference>
<evidence type="ECO:0000256" key="5">
    <source>
        <dbReference type="ARBA" id="ARBA00022692"/>
    </source>
</evidence>
<dbReference type="GO" id="GO:0016020">
    <property type="term" value="C:membrane"/>
    <property type="evidence" value="ECO:0007669"/>
    <property type="project" value="UniProtKB-SubCell"/>
</dbReference>
<evidence type="ECO:0000313" key="15">
    <source>
        <dbReference type="EMBL" id="CAD7253967.1"/>
    </source>
</evidence>
<keyword evidence="5 12" id="KW-0812">Transmembrane</keyword>
<gene>
    <name evidence="15" type="ORF">DSTB1V02_LOCUS13713</name>
</gene>
<protein>
    <submittedName>
        <fullName evidence="15">Uncharacterized protein</fullName>
    </submittedName>
</protein>
<feature type="region of interest" description="Disordered" evidence="13">
    <location>
        <begin position="114"/>
        <end position="136"/>
    </location>
</feature>